<dbReference type="GO" id="GO:0009097">
    <property type="term" value="P:isoleucine biosynthetic process"/>
    <property type="evidence" value="ECO:0007669"/>
    <property type="project" value="TreeGrafter"/>
</dbReference>
<evidence type="ECO:0000259" key="4">
    <source>
        <dbReference type="Pfam" id="PF00205"/>
    </source>
</evidence>
<evidence type="ECO:0000313" key="7">
    <source>
        <dbReference type="EMBL" id="QGY45110.1"/>
    </source>
</evidence>
<dbReference type="CDD" id="cd07035">
    <property type="entry name" value="TPP_PYR_POX_like"/>
    <property type="match status" value="1"/>
</dbReference>
<accession>A0A6I6JVG5</accession>
<dbReference type="PANTHER" id="PTHR18968:SF129">
    <property type="entry name" value="ACETOLACTATE SYNTHASE"/>
    <property type="match status" value="1"/>
</dbReference>
<dbReference type="Gene3D" id="3.40.50.970">
    <property type="match status" value="2"/>
</dbReference>
<dbReference type="GO" id="GO:0009099">
    <property type="term" value="P:L-valine biosynthetic process"/>
    <property type="evidence" value="ECO:0007669"/>
    <property type="project" value="TreeGrafter"/>
</dbReference>
<evidence type="ECO:0000256" key="2">
    <source>
        <dbReference type="ARBA" id="ARBA00023052"/>
    </source>
</evidence>
<dbReference type="SUPFAM" id="SSF52518">
    <property type="entry name" value="Thiamin diphosphate-binding fold (THDP-binding)"/>
    <property type="match status" value="2"/>
</dbReference>
<gene>
    <name evidence="7" type="ORF">GM418_15960</name>
</gene>
<feature type="domain" description="Thiamine pyrophosphate enzyme N-terminal TPP-binding" evidence="6">
    <location>
        <begin position="3"/>
        <end position="118"/>
    </location>
</feature>
<dbReference type="SUPFAM" id="SSF52467">
    <property type="entry name" value="DHS-like NAD/FAD-binding domain"/>
    <property type="match status" value="1"/>
</dbReference>
<dbReference type="Pfam" id="PF02775">
    <property type="entry name" value="TPP_enzyme_C"/>
    <property type="match status" value="1"/>
</dbReference>
<sequence length="543" mass="60009">MATVARQFAQTLKEIGVRYVFGVPSGNMIDYIEALREEENIDFILVGHETTAAFMAGVVGRLTGVPGVCFGTFGPGATNLSTGVGGAFLDRFPMIAFTDEMPENLLPRTVQMNIDHQQLFKPITKLTTRFTAENVREIILKAAGIAVSEYPGPVHVGVPAGIGQTEVYETDVNVNYLQLKKDLSQNSQDESLREAKTLFLNAEKPILAVGLSAVRADIKSLLTQLTEKFQLPVVLTPMAKGMFPEKHPLYTGVLFHALSDKVALTYQQADLVIGIGYDPVEFNYEDWMPKVPLIHLDEKEADVDKTQISKVVNILGELKTSIPQFLNSKQIQNTWNLKNIQIRKNILFHEFTPQPNHFGPLNIVAELQNTLPKNGILTVDVGAHLHLIGQMWQTPSPEKLLMTNGWSSMGFGIPAALAAKLCHPELEVACLTGDGGFLMNVGELATAKRLNLKIVFIVIYDNSLSLIKIKQEKKNFRSDYGTPLDMLSEEATNHYFGVPVIRASNQKEYKNALQQAFQATGPTVIEAVADGSKYEKFVLKPNK</sequence>
<dbReference type="KEGG" id="mcos:GM418_15960"/>
<dbReference type="PANTHER" id="PTHR18968">
    <property type="entry name" value="THIAMINE PYROPHOSPHATE ENZYMES"/>
    <property type="match status" value="1"/>
</dbReference>
<evidence type="ECO:0000259" key="5">
    <source>
        <dbReference type="Pfam" id="PF02775"/>
    </source>
</evidence>
<organism evidence="7 8">
    <name type="scientific">Maribellus comscasis</name>
    <dbReference type="NCBI Taxonomy" id="2681766"/>
    <lineage>
        <taxon>Bacteria</taxon>
        <taxon>Pseudomonadati</taxon>
        <taxon>Bacteroidota</taxon>
        <taxon>Bacteroidia</taxon>
        <taxon>Marinilabiliales</taxon>
        <taxon>Prolixibacteraceae</taxon>
        <taxon>Maribellus</taxon>
    </lineage>
</organism>
<dbReference type="Proteomes" id="UP000428260">
    <property type="component" value="Chromosome"/>
</dbReference>
<feature type="domain" description="Thiamine pyrophosphate enzyme central" evidence="4">
    <location>
        <begin position="193"/>
        <end position="322"/>
    </location>
</feature>
<reference evidence="7 8" key="1">
    <citation type="submission" date="2019-11" db="EMBL/GenBank/DDBJ databases">
        <authorList>
            <person name="Zheng R.K."/>
            <person name="Sun C.M."/>
        </authorList>
    </citation>
    <scope>NUCLEOTIDE SEQUENCE [LARGE SCALE GENOMIC DNA]</scope>
    <source>
        <strain evidence="7 8">WC007</strain>
    </source>
</reference>
<dbReference type="GO" id="GO:0000287">
    <property type="term" value="F:magnesium ion binding"/>
    <property type="evidence" value="ECO:0007669"/>
    <property type="project" value="InterPro"/>
</dbReference>
<proteinExistence type="inferred from homology"/>
<dbReference type="RefSeq" id="WP_158868069.1">
    <property type="nucleotide sequence ID" value="NZ_CP046401.1"/>
</dbReference>
<evidence type="ECO:0000256" key="1">
    <source>
        <dbReference type="ARBA" id="ARBA00007812"/>
    </source>
</evidence>
<evidence type="ECO:0000256" key="3">
    <source>
        <dbReference type="RuleBase" id="RU362132"/>
    </source>
</evidence>
<evidence type="ECO:0000313" key="8">
    <source>
        <dbReference type="Proteomes" id="UP000428260"/>
    </source>
</evidence>
<dbReference type="Pfam" id="PF00205">
    <property type="entry name" value="TPP_enzyme_M"/>
    <property type="match status" value="1"/>
</dbReference>
<dbReference type="InterPro" id="IPR012001">
    <property type="entry name" value="Thiamin_PyroP_enz_TPP-bd_dom"/>
</dbReference>
<dbReference type="InterPro" id="IPR029035">
    <property type="entry name" value="DHS-like_NAD/FAD-binding_dom"/>
</dbReference>
<evidence type="ECO:0000259" key="6">
    <source>
        <dbReference type="Pfam" id="PF02776"/>
    </source>
</evidence>
<dbReference type="InterPro" id="IPR011766">
    <property type="entry name" value="TPP_enzyme_TPP-bd"/>
</dbReference>
<dbReference type="GO" id="GO:0005948">
    <property type="term" value="C:acetolactate synthase complex"/>
    <property type="evidence" value="ECO:0007669"/>
    <property type="project" value="TreeGrafter"/>
</dbReference>
<dbReference type="Pfam" id="PF02776">
    <property type="entry name" value="TPP_enzyme_N"/>
    <property type="match status" value="1"/>
</dbReference>
<keyword evidence="2 3" id="KW-0786">Thiamine pyrophosphate</keyword>
<dbReference type="InterPro" id="IPR045229">
    <property type="entry name" value="TPP_enz"/>
</dbReference>
<protein>
    <submittedName>
        <fullName evidence="7">Thiamine pyrophosphate-binding protein</fullName>
    </submittedName>
</protein>
<dbReference type="GO" id="GO:0050660">
    <property type="term" value="F:flavin adenine dinucleotide binding"/>
    <property type="evidence" value="ECO:0007669"/>
    <property type="project" value="TreeGrafter"/>
</dbReference>
<dbReference type="AlphaFoldDB" id="A0A6I6JVG5"/>
<comment type="similarity">
    <text evidence="1 3">Belongs to the TPP enzyme family.</text>
</comment>
<feature type="domain" description="Thiamine pyrophosphate enzyme TPP-binding" evidence="5">
    <location>
        <begin position="380"/>
        <end position="526"/>
    </location>
</feature>
<dbReference type="Gene3D" id="3.40.50.1220">
    <property type="entry name" value="TPP-binding domain"/>
    <property type="match status" value="1"/>
</dbReference>
<dbReference type="GO" id="GO:0003984">
    <property type="term" value="F:acetolactate synthase activity"/>
    <property type="evidence" value="ECO:0007669"/>
    <property type="project" value="TreeGrafter"/>
</dbReference>
<name>A0A6I6JVG5_9BACT</name>
<dbReference type="CDD" id="cd00568">
    <property type="entry name" value="TPP_enzymes"/>
    <property type="match status" value="1"/>
</dbReference>
<keyword evidence="8" id="KW-1185">Reference proteome</keyword>
<dbReference type="GO" id="GO:0030976">
    <property type="term" value="F:thiamine pyrophosphate binding"/>
    <property type="evidence" value="ECO:0007669"/>
    <property type="project" value="InterPro"/>
</dbReference>
<dbReference type="InterPro" id="IPR029061">
    <property type="entry name" value="THDP-binding"/>
</dbReference>
<dbReference type="EMBL" id="CP046401">
    <property type="protein sequence ID" value="QGY45110.1"/>
    <property type="molecule type" value="Genomic_DNA"/>
</dbReference>
<dbReference type="InterPro" id="IPR012000">
    <property type="entry name" value="Thiamin_PyroP_enz_cen_dom"/>
</dbReference>